<feature type="region of interest" description="Disordered" evidence="1">
    <location>
        <begin position="116"/>
        <end position="163"/>
    </location>
</feature>
<dbReference type="InterPro" id="IPR021455">
    <property type="entry name" value="DUF3106"/>
</dbReference>
<dbReference type="EMBL" id="JBHSRS010000013">
    <property type="protein sequence ID" value="MFC6280646.1"/>
    <property type="molecule type" value="Genomic_DNA"/>
</dbReference>
<gene>
    <name evidence="2" type="ORF">ACFQND_05305</name>
</gene>
<dbReference type="Proteomes" id="UP001596270">
    <property type="component" value="Unassembled WGS sequence"/>
</dbReference>
<proteinExistence type="predicted"/>
<organism evidence="2 3">
    <name type="scientific">Polaromonas aquatica</name>
    <dbReference type="NCBI Taxonomy" id="332657"/>
    <lineage>
        <taxon>Bacteria</taxon>
        <taxon>Pseudomonadati</taxon>
        <taxon>Pseudomonadota</taxon>
        <taxon>Betaproteobacteria</taxon>
        <taxon>Burkholderiales</taxon>
        <taxon>Comamonadaceae</taxon>
        <taxon>Polaromonas</taxon>
    </lineage>
</organism>
<sequence>MQQQTLQPLASNWNTISEAQKRKWLEISKNYHSLPPEGQATMHSRMNEWVALSPQQRAQARLNFAKTKELSRQLTPEEKKAKWQTYQALSPEEKQKLAARATTRPVGAALAVKPVSPQKLAAVPPHGTKPESKPAPKIAPVATTQHPAGDVAPETAAPTPPQH</sequence>
<dbReference type="RefSeq" id="WP_371437718.1">
    <property type="nucleotide sequence ID" value="NZ_JBHSRS010000013.1"/>
</dbReference>
<comment type="caution">
    <text evidence="2">The sequence shown here is derived from an EMBL/GenBank/DDBJ whole genome shotgun (WGS) entry which is preliminary data.</text>
</comment>
<evidence type="ECO:0000256" key="1">
    <source>
        <dbReference type="SAM" id="MobiDB-lite"/>
    </source>
</evidence>
<reference evidence="3" key="1">
    <citation type="journal article" date="2019" name="Int. J. Syst. Evol. Microbiol.">
        <title>The Global Catalogue of Microorganisms (GCM) 10K type strain sequencing project: providing services to taxonomists for standard genome sequencing and annotation.</title>
        <authorList>
            <consortium name="The Broad Institute Genomics Platform"/>
            <consortium name="The Broad Institute Genome Sequencing Center for Infectious Disease"/>
            <person name="Wu L."/>
            <person name="Ma J."/>
        </authorList>
    </citation>
    <scope>NUCLEOTIDE SEQUENCE [LARGE SCALE GENOMIC DNA]</scope>
    <source>
        <strain evidence="3">CCUG 39402</strain>
    </source>
</reference>
<name>A0ABW1TSW5_9BURK</name>
<evidence type="ECO:0000313" key="2">
    <source>
        <dbReference type="EMBL" id="MFC6280646.1"/>
    </source>
</evidence>
<keyword evidence="3" id="KW-1185">Reference proteome</keyword>
<protein>
    <submittedName>
        <fullName evidence="2">DUF3106 domain-containing protein</fullName>
    </submittedName>
</protein>
<dbReference type="Pfam" id="PF11304">
    <property type="entry name" value="DUF3106"/>
    <property type="match status" value="1"/>
</dbReference>
<accession>A0ABW1TSW5</accession>
<evidence type="ECO:0000313" key="3">
    <source>
        <dbReference type="Proteomes" id="UP001596270"/>
    </source>
</evidence>